<keyword evidence="3" id="KW-0238">DNA-binding</keyword>
<evidence type="ECO:0000256" key="2">
    <source>
        <dbReference type="ARBA" id="ARBA00022747"/>
    </source>
</evidence>
<dbReference type="GO" id="GO:0003677">
    <property type="term" value="F:DNA binding"/>
    <property type="evidence" value="ECO:0007669"/>
    <property type="project" value="UniProtKB-KW"/>
</dbReference>
<evidence type="ECO:0000313" key="5">
    <source>
        <dbReference type="EMBL" id="PXX73413.1"/>
    </source>
</evidence>
<evidence type="ECO:0000256" key="1">
    <source>
        <dbReference type="ARBA" id="ARBA00010923"/>
    </source>
</evidence>
<dbReference type="AlphaFoldDB" id="A0A318KFX1"/>
<dbReference type="Gene3D" id="3.90.220.20">
    <property type="entry name" value="DNA methylase specificity domains"/>
    <property type="match status" value="1"/>
</dbReference>
<dbReference type="SUPFAM" id="SSF116734">
    <property type="entry name" value="DNA methylase specificity domain"/>
    <property type="match status" value="2"/>
</dbReference>
<organism evidence="5 6">
    <name type="scientific">Rivihabitans pingtungensis</name>
    <dbReference type="NCBI Taxonomy" id="1054498"/>
    <lineage>
        <taxon>Bacteria</taxon>
        <taxon>Pseudomonadati</taxon>
        <taxon>Pseudomonadota</taxon>
        <taxon>Betaproteobacteria</taxon>
        <taxon>Neisseriales</taxon>
        <taxon>Aquaspirillaceae</taxon>
        <taxon>Rivihabitans</taxon>
    </lineage>
</organism>
<evidence type="ECO:0000259" key="4">
    <source>
        <dbReference type="Pfam" id="PF01420"/>
    </source>
</evidence>
<dbReference type="EMBL" id="QJKI01000044">
    <property type="protein sequence ID" value="PXX73413.1"/>
    <property type="molecule type" value="Genomic_DNA"/>
</dbReference>
<dbReference type="GO" id="GO:0009307">
    <property type="term" value="P:DNA restriction-modification system"/>
    <property type="evidence" value="ECO:0007669"/>
    <property type="project" value="UniProtKB-KW"/>
</dbReference>
<sequence>MKLEDLFEVKNGLASSAVEVLRAPVGDVVPYIRPASTQQRTIAGWVAKNSVVANHLYPAGTIFVSTDGEGSHTYSYVSKFNFVPNSNVSVLLPKREMALNEKVYYARCITMNRYKFSYGRKPKGDRLKQIELPDTAPSWVHSAEAEDLWAELTRIKTLSSGIYDPAEHSAKSELVRVQDIFEVRYGHSLELNRLRLLSKESGGIPFVSRKMRENGIAAYVAPIPGVEPAPAGELSCALSGNGVLSTFYQEQPFYTAFHVACLRPLEKMSIDELLYYCSCIWQNRFRFSYGRQANRTLKDLLIPARESVPCWINGALARVADDLINVAHG</sequence>
<keyword evidence="2" id="KW-0680">Restriction system</keyword>
<name>A0A318KFX1_9NEIS</name>
<comment type="caution">
    <text evidence="5">The sequence shown here is derived from an EMBL/GenBank/DDBJ whole genome shotgun (WGS) entry which is preliminary data.</text>
</comment>
<dbReference type="InterPro" id="IPR044946">
    <property type="entry name" value="Restrct_endonuc_typeI_TRD_sf"/>
</dbReference>
<proteinExistence type="inferred from homology"/>
<evidence type="ECO:0000313" key="6">
    <source>
        <dbReference type="Proteomes" id="UP000247555"/>
    </source>
</evidence>
<accession>A0A318KFX1</accession>
<dbReference type="InterPro" id="IPR000055">
    <property type="entry name" value="Restrct_endonuc_typeI_TRD"/>
</dbReference>
<gene>
    <name evidence="5" type="ORF">DFR34_1442</name>
</gene>
<reference evidence="5 6" key="1">
    <citation type="submission" date="2018-05" db="EMBL/GenBank/DDBJ databases">
        <title>Genomic Encyclopedia of Type Strains, Phase IV (KMG-IV): sequencing the most valuable type-strain genomes for metagenomic binning, comparative biology and taxonomic classification.</title>
        <authorList>
            <person name="Goeker M."/>
        </authorList>
    </citation>
    <scope>NUCLEOTIDE SEQUENCE [LARGE SCALE GENOMIC DNA]</scope>
    <source>
        <strain evidence="5 6">DSM 29661</strain>
    </source>
</reference>
<feature type="domain" description="Type I restriction modification DNA specificity" evidence="4">
    <location>
        <begin position="1"/>
        <end position="133"/>
    </location>
</feature>
<dbReference type="Pfam" id="PF01420">
    <property type="entry name" value="Methylase_S"/>
    <property type="match status" value="1"/>
</dbReference>
<protein>
    <submittedName>
        <fullName evidence="5">Type I restriction modification DNA specificity protein</fullName>
    </submittedName>
</protein>
<dbReference type="Proteomes" id="UP000247555">
    <property type="component" value="Unassembled WGS sequence"/>
</dbReference>
<dbReference type="OrthoDB" id="5109672at2"/>
<comment type="similarity">
    <text evidence="1">Belongs to the type-I restriction system S methylase family.</text>
</comment>
<keyword evidence="6" id="KW-1185">Reference proteome</keyword>
<evidence type="ECO:0000256" key="3">
    <source>
        <dbReference type="ARBA" id="ARBA00023125"/>
    </source>
</evidence>
<dbReference type="RefSeq" id="WP_110392261.1">
    <property type="nucleotide sequence ID" value="NZ_QJKI01000044.1"/>
</dbReference>